<dbReference type="Proteomes" id="UP000823637">
    <property type="component" value="Unassembled WGS sequence"/>
</dbReference>
<name>A0A9D9EGM7_9BACT</name>
<evidence type="ECO:0000259" key="1">
    <source>
        <dbReference type="PROSITE" id="PS50076"/>
    </source>
</evidence>
<feature type="domain" description="J" evidence="1">
    <location>
        <begin position="218"/>
        <end position="280"/>
    </location>
</feature>
<dbReference type="InterPro" id="IPR029024">
    <property type="entry name" value="TerB-like"/>
</dbReference>
<dbReference type="CDD" id="cd06257">
    <property type="entry name" value="DnaJ"/>
    <property type="match status" value="1"/>
</dbReference>
<dbReference type="Pfam" id="PF05099">
    <property type="entry name" value="TerB"/>
    <property type="match status" value="1"/>
</dbReference>
<dbReference type="SUPFAM" id="SSF46565">
    <property type="entry name" value="Chaperone J-domain"/>
    <property type="match status" value="1"/>
</dbReference>
<dbReference type="InterPro" id="IPR050817">
    <property type="entry name" value="DjlA_DnaK_co-chaperone"/>
</dbReference>
<reference evidence="2" key="1">
    <citation type="submission" date="2020-10" db="EMBL/GenBank/DDBJ databases">
        <authorList>
            <person name="Gilroy R."/>
        </authorList>
    </citation>
    <scope>NUCLEOTIDE SEQUENCE</scope>
    <source>
        <strain evidence="2">D3-1215</strain>
    </source>
</reference>
<proteinExistence type="predicted"/>
<accession>A0A9D9EGM7</accession>
<dbReference type="InterPro" id="IPR007791">
    <property type="entry name" value="DjlA_N"/>
</dbReference>
<dbReference type="Pfam" id="PF00226">
    <property type="entry name" value="DnaJ"/>
    <property type="match status" value="1"/>
</dbReference>
<dbReference type="Gene3D" id="1.10.3680.10">
    <property type="entry name" value="TerB-like"/>
    <property type="match status" value="1"/>
</dbReference>
<dbReference type="Gene3D" id="1.10.287.110">
    <property type="entry name" value="DnaJ domain"/>
    <property type="match status" value="1"/>
</dbReference>
<dbReference type="CDD" id="cd07177">
    <property type="entry name" value="terB_like"/>
    <property type="match status" value="1"/>
</dbReference>
<comment type="caution">
    <text evidence="2">The sequence shown here is derived from an EMBL/GenBank/DDBJ whole genome shotgun (WGS) entry which is preliminary data.</text>
</comment>
<dbReference type="PRINTS" id="PR00625">
    <property type="entry name" value="JDOMAIN"/>
</dbReference>
<protein>
    <submittedName>
        <fullName evidence="2">TerB family tellurite resistance protein</fullName>
    </submittedName>
</protein>
<evidence type="ECO:0000313" key="3">
    <source>
        <dbReference type="Proteomes" id="UP000823637"/>
    </source>
</evidence>
<dbReference type="AlphaFoldDB" id="A0A9D9EGM7"/>
<dbReference type="InterPro" id="IPR001623">
    <property type="entry name" value="DnaJ_domain"/>
</dbReference>
<organism evidence="2 3">
    <name type="scientific">Candidatus Enterocola intestinipullorum</name>
    <dbReference type="NCBI Taxonomy" id="2840783"/>
    <lineage>
        <taxon>Bacteria</taxon>
        <taxon>Pseudomonadati</taxon>
        <taxon>Bacteroidota</taxon>
        <taxon>Bacteroidia</taxon>
        <taxon>Bacteroidales</taxon>
        <taxon>Candidatus Enterocola</taxon>
    </lineage>
</organism>
<dbReference type="SMART" id="SM00271">
    <property type="entry name" value="DnaJ"/>
    <property type="match status" value="1"/>
</dbReference>
<gene>
    <name evidence="2" type="ORF">IAC32_00355</name>
</gene>
<dbReference type="PROSITE" id="PS50076">
    <property type="entry name" value="DNAJ_2"/>
    <property type="match status" value="1"/>
</dbReference>
<dbReference type="InterPro" id="IPR036869">
    <property type="entry name" value="J_dom_sf"/>
</dbReference>
<sequence>MGFFLGLLLGALGWTLFGPIGAIVAGILGMNANISLGDGKADNEPSGDGFASYRGKKKPDTAQGDFTMVLLILVASVMKADGKVTKGELDEVKKFLLQYFRGDEKSCLDCLQTLKLILKQDYDYIPVCAQIRDRLNYSSKLELLHLLLKISAADGYMSASESEVILNISMRIGISPADYRSIKAAYMYYSSGNSRSYGSNGYSSGSSASSSRGMSLDLAYQILEIEPGADEQQVKKAYRKMAMKYHPDKVNNLGEDVKASAAEKFKAVNEAYHKIKEVRGFA</sequence>
<dbReference type="EMBL" id="JADIMR010000005">
    <property type="protein sequence ID" value="MBO8446186.1"/>
    <property type="molecule type" value="Genomic_DNA"/>
</dbReference>
<evidence type="ECO:0000313" key="2">
    <source>
        <dbReference type="EMBL" id="MBO8446186.1"/>
    </source>
</evidence>
<reference evidence="2" key="2">
    <citation type="journal article" date="2021" name="PeerJ">
        <title>Extensive microbial diversity within the chicken gut microbiome revealed by metagenomics and culture.</title>
        <authorList>
            <person name="Gilroy R."/>
            <person name="Ravi A."/>
            <person name="Getino M."/>
            <person name="Pursley I."/>
            <person name="Horton D.L."/>
            <person name="Alikhan N.F."/>
            <person name="Baker D."/>
            <person name="Gharbi K."/>
            <person name="Hall N."/>
            <person name="Watson M."/>
            <person name="Adriaenssens E.M."/>
            <person name="Foster-Nyarko E."/>
            <person name="Jarju S."/>
            <person name="Secka A."/>
            <person name="Antonio M."/>
            <person name="Oren A."/>
            <person name="Chaudhuri R.R."/>
            <person name="La Ragione R."/>
            <person name="Hildebrand F."/>
            <person name="Pallen M.J."/>
        </authorList>
    </citation>
    <scope>NUCLEOTIDE SEQUENCE</scope>
    <source>
        <strain evidence="2">D3-1215</strain>
    </source>
</reference>
<dbReference type="PANTHER" id="PTHR24074">
    <property type="entry name" value="CO-CHAPERONE PROTEIN DJLA"/>
    <property type="match status" value="1"/>
</dbReference>